<evidence type="ECO:0000313" key="4">
    <source>
        <dbReference type="Proteomes" id="UP000054248"/>
    </source>
</evidence>
<keyword evidence="2" id="KW-0812">Transmembrane</keyword>
<proteinExistence type="predicted"/>
<feature type="compositionally biased region" description="Basic and acidic residues" evidence="1">
    <location>
        <begin position="10"/>
        <end position="26"/>
    </location>
</feature>
<organism evidence="3 4">
    <name type="scientific">Tulasnella calospora MUT 4182</name>
    <dbReference type="NCBI Taxonomy" id="1051891"/>
    <lineage>
        <taxon>Eukaryota</taxon>
        <taxon>Fungi</taxon>
        <taxon>Dikarya</taxon>
        <taxon>Basidiomycota</taxon>
        <taxon>Agaricomycotina</taxon>
        <taxon>Agaricomycetes</taxon>
        <taxon>Cantharellales</taxon>
        <taxon>Tulasnellaceae</taxon>
        <taxon>Tulasnella</taxon>
    </lineage>
</organism>
<evidence type="ECO:0000256" key="1">
    <source>
        <dbReference type="SAM" id="MobiDB-lite"/>
    </source>
</evidence>
<feature type="transmembrane region" description="Helical" evidence="2">
    <location>
        <begin position="489"/>
        <end position="510"/>
    </location>
</feature>
<dbReference type="STRING" id="1051891.A0A0C3QG21"/>
<protein>
    <submittedName>
        <fullName evidence="3">Uncharacterized protein</fullName>
    </submittedName>
</protein>
<feature type="region of interest" description="Disordered" evidence="1">
    <location>
        <begin position="1"/>
        <end position="36"/>
    </location>
</feature>
<dbReference type="AlphaFoldDB" id="A0A0C3QG21"/>
<accession>A0A0C3QG21</accession>
<dbReference type="Proteomes" id="UP000054248">
    <property type="component" value="Unassembled WGS sequence"/>
</dbReference>
<feature type="transmembrane region" description="Helical" evidence="2">
    <location>
        <begin position="530"/>
        <end position="550"/>
    </location>
</feature>
<sequence length="554" mass="61505">MPSVNVDQGDEARSAGETTLDVHAESPTRVVPPQSAGVESSFAKPFTIIPVSALSNLSNAQVMADDDDHDGTFVVRSDNQPLARVASSRQKAHDLELAQWTTYTLPSGETYYHHSEARIVTDVDIVLPSNLRKVCEHLDQTIQTHHRHHGRTNHVAVGRLIDDTSPPNTAGLAKSEPESRDYRFSASRDEQIGTEIWLRTVSGDETFAPMTLWVDHLARTVAINPPWEQLTKGDGFDDSDEFDATLRYWDFIESHPAHTGLPAGSSEEAMEALSWCYTDWLLHPHADPRRQAFSIEECRELLTLLKTLEAQSIGPLQTHIAAKIHVRLTKHRQALNRVLESEVTHNPASTYKASKDPFGNFIVKIFVRLFCFGIPYKYVPKDDHHYLPSETDTLIQKAKGGPLLADSPIFAAALTLIAALLITSSVVFLALPNQENAAELSALVSLFFSAASLASSIINLERRSSEAAGDENSTHLHTRRQPHPFVQSLPLVFITWSIITLVAAIYLYVYSVEAFPGHHDGMVLNDILRWMIVAIGATLSFILLISAWVARRRA</sequence>
<dbReference type="HOGENOM" id="CLU_034762_0_0_1"/>
<evidence type="ECO:0000256" key="2">
    <source>
        <dbReference type="SAM" id="Phobius"/>
    </source>
</evidence>
<evidence type="ECO:0000313" key="3">
    <source>
        <dbReference type="EMBL" id="KIO25191.1"/>
    </source>
</evidence>
<dbReference type="OrthoDB" id="3245306at2759"/>
<keyword evidence="2" id="KW-1133">Transmembrane helix</keyword>
<name>A0A0C3QG21_9AGAM</name>
<reference evidence="4" key="2">
    <citation type="submission" date="2015-01" db="EMBL/GenBank/DDBJ databases">
        <title>Evolutionary Origins and Diversification of the Mycorrhizal Mutualists.</title>
        <authorList>
            <consortium name="DOE Joint Genome Institute"/>
            <consortium name="Mycorrhizal Genomics Consortium"/>
            <person name="Kohler A."/>
            <person name="Kuo A."/>
            <person name="Nagy L.G."/>
            <person name="Floudas D."/>
            <person name="Copeland A."/>
            <person name="Barry K.W."/>
            <person name="Cichocki N."/>
            <person name="Veneault-Fourrey C."/>
            <person name="LaButti K."/>
            <person name="Lindquist E.A."/>
            <person name="Lipzen A."/>
            <person name="Lundell T."/>
            <person name="Morin E."/>
            <person name="Murat C."/>
            <person name="Riley R."/>
            <person name="Ohm R."/>
            <person name="Sun H."/>
            <person name="Tunlid A."/>
            <person name="Henrissat B."/>
            <person name="Grigoriev I.V."/>
            <person name="Hibbett D.S."/>
            <person name="Martin F."/>
        </authorList>
    </citation>
    <scope>NUCLEOTIDE SEQUENCE [LARGE SCALE GENOMIC DNA]</scope>
    <source>
        <strain evidence="4">MUT 4182</strain>
    </source>
</reference>
<feature type="transmembrane region" description="Helical" evidence="2">
    <location>
        <begin position="409"/>
        <end position="431"/>
    </location>
</feature>
<keyword evidence="4" id="KW-1185">Reference proteome</keyword>
<feature type="region of interest" description="Disordered" evidence="1">
    <location>
        <begin position="161"/>
        <end position="185"/>
    </location>
</feature>
<feature type="compositionally biased region" description="Basic and acidic residues" evidence="1">
    <location>
        <begin position="175"/>
        <end position="185"/>
    </location>
</feature>
<gene>
    <name evidence="3" type="ORF">M407DRAFT_94142</name>
</gene>
<reference evidence="3 4" key="1">
    <citation type="submission" date="2014-04" db="EMBL/GenBank/DDBJ databases">
        <authorList>
            <consortium name="DOE Joint Genome Institute"/>
            <person name="Kuo A."/>
            <person name="Girlanda M."/>
            <person name="Perotto S."/>
            <person name="Kohler A."/>
            <person name="Nagy L.G."/>
            <person name="Floudas D."/>
            <person name="Copeland A."/>
            <person name="Barry K.W."/>
            <person name="Cichocki N."/>
            <person name="Veneault-Fourrey C."/>
            <person name="LaButti K."/>
            <person name="Lindquist E.A."/>
            <person name="Lipzen A."/>
            <person name="Lundell T."/>
            <person name="Morin E."/>
            <person name="Murat C."/>
            <person name="Sun H."/>
            <person name="Tunlid A."/>
            <person name="Henrissat B."/>
            <person name="Grigoriev I.V."/>
            <person name="Hibbett D.S."/>
            <person name="Martin F."/>
            <person name="Nordberg H.P."/>
            <person name="Cantor M.N."/>
            <person name="Hua S.X."/>
        </authorList>
    </citation>
    <scope>NUCLEOTIDE SEQUENCE [LARGE SCALE GENOMIC DNA]</scope>
    <source>
        <strain evidence="3 4">MUT 4182</strain>
    </source>
</reference>
<keyword evidence="2" id="KW-0472">Membrane</keyword>
<dbReference type="EMBL" id="KN823047">
    <property type="protein sequence ID" value="KIO25191.1"/>
    <property type="molecule type" value="Genomic_DNA"/>
</dbReference>